<feature type="compositionally biased region" description="Basic and acidic residues" evidence="1">
    <location>
        <begin position="123"/>
        <end position="136"/>
    </location>
</feature>
<accession>A0A8S9JT49</accession>
<comment type="caution">
    <text evidence="2">The sequence shown here is derived from an EMBL/GenBank/DDBJ whole genome shotgun (WGS) entry which is preliminary data.</text>
</comment>
<proteinExistence type="predicted"/>
<feature type="compositionally biased region" description="Basic and acidic residues" evidence="1">
    <location>
        <begin position="42"/>
        <end position="64"/>
    </location>
</feature>
<sequence length="152" mass="17821">MKRVYSDDDFWQVVKQEKLQEGDFKVESSMSFGGSPWCRSTQDFEHRSTDFHQNRSKASPEHRSTTPTESTASCNAVKIMTHEEFTARHPYPPSHVYVKIDRHSDPTIDRRKTSNIDRQTSTKTDRKPLQSIDRQHLRSRPRLAMPFEVKLD</sequence>
<organism evidence="2">
    <name type="scientific">Brassica cretica</name>
    <name type="common">Mustard</name>
    <dbReference type="NCBI Taxonomy" id="69181"/>
    <lineage>
        <taxon>Eukaryota</taxon>
        <taxon>Viridiplantae</taxon>
        <taxon>Streptophyta</taxon>
        <taxon>Embryophyta</taxon>
        <taxon>Tracheophyta</taxon>
        <taxon>Spermatophyta</taxon>
        <taxon>Magnoliopsida</taxon>
        <taxon>eudicotyledons</taxon>
        <taxon>Gunneridae</taxon>
        <taxon>Pentapetalae</taxon>
        <taxon>rosids</taxon>
        <taxon>malvids</taxon>
        <taxon>Brassicales</taxon>
        <taxon>Brassicaceae</taxon>
        <taxon>Brassiceae</taxon>
        <taxon>Brassica</taxon>
    </lineage>
</organism>
<feature type="region of interest" description="Disordered" evidence="1">
    <location>
        <begin position="22"/>
        <end position="74"/>
    </location>
</feature>
<gene>
    <name evidence="2" type="ORF">F2Q70_00035707</name>
</gene>
<evidence type="ECO:0000313" key="2">
    <source>
        <dbReference type="EMBL" id="KAF2584892.1"/>
    </source>
</evidence>
<reference evidence="2" key="1">
    <citation type="submission" date="2019-12" db="EMBL/GenBank/DDBJ databases">
        <title>Genome sequencing and annotation of Brassica cretica.</title>
        <authorList>
            <person name="Studholme D.J."/>
            <person name="Sarris P.F."/>
        </authorList>
    </citation>
    <scope>NUCLEOTIDE SEQUENCE</scope>
    <source>
        <strain evidence="2">PFS-102/07</strain>
        <tissue evidence="2">Leaf</tissue>
    </source>
</reference>
<protein>
    <submittedName>
        <fullName evidence="2">Uncharacterized protein</fullName>
    </submittedName>
</protein>
<name>A0A8S9JT49_BRACR</name>
<dbReference type="AlphaFoldDB" id="A0A8S9JT49"/>
<dbReference type="EMBL" id="QGKY02000246">
    <property type="protein sequence ID" value="KAF2584892.1"/>
    <property type="molecule type" value="Genomic_DNA"/>
</dbReference>
<evidence type="ECO:0000256" key="1">
    <source>
        <dbReference type="SAM" id="MobiDB-lite"/>
    </source>
</evidence>
<feature type="compositionally biased region" description="Polar residues" evidence="1">
    <location>
        <begin position="65"/>
        <end position="74"/>
    </location>
</feature>
<feature type="region of interest" description="Disordered" evidence="1">
    <location>
        <begin position="101"/>
        <end position="152"/>
    </location>
</feature>
<feature type="compositionally biased region" description="Basic and acidic residues" evidence="1">
    <location>
        <begin position="101"/>
        <end position="115"/>
    </location>
</feature>